<feature type="domain" description="DUF7507" evidence="7">
    <location>
        <begin position="1471"/>
        <end position="1578"/>
    </location>
</feature>
<feature type="domain" description="SD-repeat containing protein B" evidence="6">
    <location>
        <begin position="1311"/>
        <end position="1373"/>
    </location>
</feature>
<evidence type="ECO:0000259" key="6">
    <source>
        <dbReference type="Pfam" id="PF17210"/>
    </source>
</evidence>
<evidence type="ECO:0000256" key="5">
    <source>
        <dbReference type="SAM" id="Phobius"/>
    </source>
</evidence>
<evidence type="ECO:0000313" key="8">
    <source>
        <dbReference type="EMBL" id="MDW4571996.1"/>
    </source>
</evidence>
<keyword evidence="2" id="KW-0964">Secreted</keyword>
<evidence type="ECO:0000256" key="4">
    <source>
        <dbReference type="SAM" id="MobiDB-lite"/>
    </source>
</evidence>
<evidence type="ECO:0000313" key="9">
    <source>
        <dbReference type="Proteomes" id="UP001283109"/>
    </source>
</evidence>
<feature type="transmembrane region" description="Helical" evidence="5">
    <location>
        <begin position="2099"/>
        <end position="2120"/>
    </location>
</feature>
<evidence type="ECO:0000259" key="7">
    <source>
        <dbReference type="Pfam" id="PF24346"/>
    </source>
</evidence>
<dbReference type="Gene3D" id="2.60.40.10">
    <property type="entry name" value="Immunoglobulins"/>
    <property type="match status" value="2"/>
</dbReference>
<feature type="region of interest" description="Disordered" evidence="4">
    <location>
        <begin position="1399"/>
        <end position="1418"/>
    </location>
</feature>
<dbReference type="NCBIfam" id="TIGR01451">
    <property type="entry name" value="B_ant_repeat"/>
    <property type="match status" value="1"/>
</dbReference>
<dbReference type="RefSeq" id="WP_318352507.1">
    <property type="nucleotide sequence ID" value="NZ_JAWQEV010000001.1"/>
</dbReference>
<dbReference type="Gene3D" id="2.60.40.740">
    <property type="match status" value="1"/>
</dbReference>
<dbReference type="PANTHER" id="PTHR23303">
    <property type="entry name" value="CARBOXYPEPTIDASE REGULATORY REGION-CONTAINING"/>
    <property type="match status" value="1"/>
</dbReference>
<dbReference type="EMBL" id="JAWQEV010000001">
    <property type="protein sequence ID" value="MDW4571996.1"/>
    <property type="molecule type" value="Genomic_DNA"/>
</dbReference>
<dbReference type="Pfam" id="PF24346">
    <property type="entry name" value="DUF7507"/>
    <property type="match status" value="5"/>
</dbReference>
<comment type="subcellular location">
    <subcellularLocation>
        <location evidence="1">Secreted</location>
    </subcellularLocation>
</comment>
<dbReference type="InterPro" id="IPR051417">
    <property type="entry name" value="SDr/BOS_complex"/>
</dbReference>
<feature type="domain" description="SD-repeat containing protein B" evidence="6">
    <location>
        <begin position="54"/>
        <end position="130"/>
    </location>
</feature>
<accession>A0ABU4GY48</accession>
<feature type="transmembrane region" description="Helical" evidence="5">
    <location>
        <begin position="20"/>
        <end position="40"/>
    </location>
</feature>
<feature type="domain" description="DUF7507" evidence="7">
    <location>
        <begin position="1834"/>
        <end position="1940"/>
    </location>
</feature>
<name>A0ABU4GY48_9MICO</name>
<dbReference type="InterPro" id="IPR047589">
    <property type="entry name" value="DUF11_rpt"/>
</dbReference>
<reference evidence="8 9" key="1">
    <citation type="submission" date="2023-11" db="EMBL/GenBank/DDBJ databases">
        <title>Draft genome sequence of Microbacterium arthrosphaerae JCM 30492.</title>
        <authorList>
            <person name="Zhang G."/>
            <person name="Ding Y."/>
        </authorList>
    </citation>
    <scope>NUCLEOTIDE SEQUENCE [LARGE SCALE GENOMIC DNA]</scope>
    <source>
        <strain evidence="8 9">JCM 30492</strain>
    </source>
</reference>
<dbReference type="Proteomes" id="UP001283109">
    <property type="component" value="Unassembled WGS sequence"/>
</dbReference>
<feature type="domain" description="DUF7507" evidence="7">
    <location>
        <begin position="1962"/>
        <end position="2068"/>
    </location>
</feature>
<dbReference type="SUPFAM" id="SSF117074">
    <property type="entry name" value="Hypothetical protein PA1324"/>
    <property type="match status" value="2"/>
</dbReference>
<sequence length="2127" mass="221276">MSVRRIDGAGTFTRGGVRPAVVFATVIAVVVALVAPLGGVPAAHAGPGSRVSGVVWSDANRDGVRQTTEAVKSGVTVQLLSSPDGAVVATTTTAANGTYSFADAADGDFVVRVDAPGTGRFPDAAAGDNSFIRAGDPNPGDPERGVTTPFTITGAAQVVRNAGFQPIADLKVTKMEWSDACEGFARTGLPPFDADDEPGHDSGTANCRVRPQDSVYQNYSVALTGLPTGASVPNVVAEFTISSPDNAKLRLRGPAAGGMPDGCLYAANGAVPTSSSRTNADGSITVICNLGTMSSNVAAIQLVYDFASDTPIPSHAEISMRAYAAGGDAGNSNTVNGPLVEVTGIAKWELRKSVRGFATSPAPSNPRYVVRNGQPGYQMRYMFEMQDMLQGKGAELQWPLTFHDQMPEFPNAVVASCSAYGFYDGGPYPNGESWTMPNCPVGQTQGPDGWTLRIQKGNPATLGHTLLDVWIPAGDMYRQVDPSWQPGQPAPTGTYTFDNLAKDTDTWAINGGQLNYGDGREPGYDGTGDNLATFSGEAKPSQWDLQKFADGGPVFTSTTVNGTPMEGYTQRYRLRVRDLTPTPNLAPFLDDPLTFKDKFFVSGEFAPDAVLTRCYAAGFTVLRSNNSYSADTGTPTCTTGTQPGTATDMDTGWELTFHPNQWAHDLHYADMFVDIFVPMAEFEVDPCTDLTTEVRFRNIAVQSDGWTALGLPMNGSGFEPGWDGTEATGNNVVDHRLNFSGQCGTLTGSKSYVNWADGQRGDATWAGRIIGSSVNSVADNARVKVTNFQQCDVFDVSVFQLGAPRGGFPRFVTVNTPVQNLDTTDYVMEYAVGPNQVDTQAGPQGANGLYPIDASSNDAAARDCRGFAGPWLTDPAQFGEGWQDRVNMVRVRPLDPTTVATGPFNAFLQFDLQSRLTYNGGPNAGEMIPAGVLTHNVGGWPSGNAGGNWGSGWSIGARDLVTVGPGLQVEKNVTPNTYLPGDTVTWNLNARAVFAYNGQTIYNVRLVDTIPQGLEFNLACTRNLLPAGVTVAYDAVARQVTFAAGDVLLERVGGTGAQWMFHQSDASAARGALKICTDVSELAQPGTNYINRVQLSADNSSDRPSAQATILVVGTGKLGIEKHVDKPYVASGDRYDWSLEWGNTSQMIPFQAPDVIDVLPWNGDFAVGSLSKRDQYATDFQGSARLIGELAPPVFLAGATGEVAGTWYYSTANPATINHDSRVAANASPQTPGGLWLVAGEVSDFSQVTAIRFVSSEDLPVRSRVRADIPARSTSTALDNVYVNRASIVSPSFPDDLLFSNEPYVLMPGFTLGDLVWADRNGNGKFDIGEQGIAGVTVQVRDADGEVVATRVTDANGRWSADALPAGDYTAHIPAAMFRAGGPLADFVVRTVGSGDADGVNEGVDNNNTAAPDPRSTGLTSTAVTLAYEYAGDRLVGGDGPTGDDVARLAGPLIPDEFTTFTVDLALLPGPAIDIEKSTNLQDADTPTGPYVPVGGAVVWTYVVTNTGDVDLTDIEVTDDLVDPEDIDCAGTGSNFVPGPLAPAASVTCVATGTATAGQYANTGTVTGLDPTAVEVTDEDPSHYFGSVPAIDIEKATNGEDADEPTGPLVPVDGAVEWTYVVTNTGNVPLTDVTVTDDQVAAAEIDCAGTGSNVVPGPLAPEASVTCVASGIAVAGQYANLGTVTGTAPATTDAQGVVTPGVQVDDEDPSHYFGVASAVDIEKATNGQDADEPTGPLVAVGEDVRWTYVVTNTGNVPLTNVTVTDDQVGAADIDCAETGSNVVPGPLAPEASFTCVATGTAVAGQYANLGTVTGIDPLEAEVTDVDASHYFGANPAVDIEKATNTIDADEPTGPYVPVDGSVEWTYEVTNTGNVPLTDVTVTDDQVGAGDIDCAGTGSNVVPGPLAPQATVTCVATGTAIVGQYANLGTVTGVGPETTDVEGLPVPGVVVSDDDPSHYFGAAPAIDIEKAVNGQDADRAPGVAVTTGAVVEWTYVVTNTGNSPLVDVTVTDDKVAAFEIWCNGTQSNVVPGPLAPGASFTCNALGVAIQGAYVNTGTATGRVPGTEVTVTDTDPAHYLGTMPPKPASAAAAALPATGGALPVIAISVGVLAALLGALLLITGRRRRA</sequence>
<keyword evidence="5" id="KW-1133">Transmembrane helix</keyword>
<evidence type="ECO:0000256" key="2">
    <source>
        <dbReference type="ARBA" id="ARBA00022525"/>
    </source>
</evidence>
<keyword evidence="9" id="KW-1185">Reference proteome</keyword>
<proteinExistence type="predicted"/>
<feature type="domain" description="DUF7507" evidence="7">
    <location>
        <begin position="1718"/>
        <end position="1824"/>
    </location>
</feature>
<protein>
    <submittedName>
        <fullName evidence="8">SdrD B-like domain-containing protein</fullName>
    </submittedName>
</protein>
<dbReference type="InterPro" id="IPR013783">
    <property type="entry name" value="Ig-like_fold"/>
</dbReference>
<keyword evidence="5" id="KW-0472">Membrane</keyword>
<gene>
    <name evidence="8" type="ORF">R8Z58_04310</name>
</gene>
<evidence type="ECO:0000256" key="1">
    <source>
        <dbReference type="ARBA" id="ARBA00004613"/>
    </source>
</evidence>
<comment type="caution">
    <text evidence="8">The sequence shown here is derived from an EMBL/GenBank/DDBJ whole genome shotgun (WGS) entry which is preliminary data.</text>
</comment>
<dbReference type="InterPro" id="IPR055354">
    <property type="entry name" value="DUF7507"/>
</dbReference>
<keyword evidence="5" id="KW-0812">Transmembrane</keyword>
<evidence type="ECO:0000256" key="3">
    <source>
        <dbReference type="ARBA" id="ARBA00022729"/>
    </source>
</evidence>
<organism evidence="8 9">
    <name type="scientific">Microbacterium arthrosphaerae</name>
    <dbReference type="NCBI Taxonomy" id="792652"/>
    <lineage>
        <taxon>Bacteria</taxon>
        <taxon>Bacillati</taxon>
        <taxon>Actinomycetota</taxon>
        <taxon>Actinomycetes</taxon>
        <taxon>Micrococcales</taxon>
        <taxon>Microbacteriaceae</taxon>
        <taxon>Microbacterium</taxon>
    </lineage>
</organism>
<feature type="domain" description="DUF7507" evidence="7">
    <location>
        <begin position="1589"/>
        <end position="1694"/>
    </location>
</feature>
<dbReference type="Pfam" id="PF17210">
    <property type="entry name" value="SdrD_B"/>
    <property type="match status" value="2"/>
</dbReference>
<dbReference type="InterPro" id="IPR033764">
    <property type="entry name" value="Sdr_B"/>
</dbReference>
<keyword evidence="3" id="KW-0732">Signal</keyword>